<organism evidence="7 8">
    <name type="scientific">Actinacidiphila cocklensis</name>
    <dbReference type="NCBI Taxonomy" id="887465"/>
    <lineage>
        <taxon>Bacteria</taxon>
        <taxon>Bacillati</taxon>
        <taxon>Actinomycetota</taxon>
        <taxon>Actinomycetes</taxon>
        <taxon>Kitasatosporales</taxon>
        <taxon>Streptomycetaceae</taxon>
        <taxon>Actinacidiphila</taxon>
    </lineage>
</organism>
<evidence type="ECO:0000256" key="4">
    <source>
        <dbReference type="ARBA" id="ARBA00022842"/>
    </source>
</evidence>
<sequence>MRIPRQAARVAVLDPVGAVFMFRYDNPEVGVHWAMPGGGIDPGETPEQAALRELREETGWTDLGLGPVLCRWEHDFTRVDVPVRQYEHIFLAYGPHRDLQGDVAAAHAADRIQHGRWWPPAELAATTEALWPPQLPALLAAVEATGAPAAPVDLGFVPS</sequence>
<proteinExistence type="inferred from homology"/>
<evidence type="ECO:0000256" key="2">
    <source>
        <dbReference type="ARBA" id="ARBA00005582"/>
    </source>
</evidence>
<feature type="domain" description="Nudix hydrolase" evidence="6">
    <location>
        <begin position="3"/>
        <end position="140"/>
    </location>
</feature>
<dbReference type="Gene3D" id="3.90.79.10">
    <property type="entry name" value="Nucleoside Triphosphate Pyrophosphohydrolase"/>
    <property type="match status" value="1"/>
</dbReference>
<dbReference type="InterPro" id="IPR020476">
    <property type="entry name" value="Nudix_hydrolase"/>
</dbReference>
<dbReference type="PROSITE" id="PS51462">
    <property type="entry name" value="NUDIX"/>
    <property type="match status" value="1"/>
</dbReference>
<dbReference type="PANTHER" id="PTHR43046:SF12">
    <property type="entry name" value="GDP-MANNOSE MANNOSYL HYDROLASE"/>
    <property type="match status" value="1"/>
</dbReference>
<dbReference type="AlphaFoldDB" id="A0A9W4DJS4"/>
<dbReference type="InterPro" id="IPR015797">
    <property type="entry name" value="NUDIX_hydrolase-like_dom_sf"/>
</dbReference>
<comment type="cofactor">
    <cofactor evidence="1">
        <name>Mg(2+)</name>
        <dbReference type="ChEBI" id="CHEBI:18420"/>
    </cofactor>
</comment>
<keyword evidence="3 5" id="KW-0378">Hydrolase</keyword>
<dbReference type="InterPro" id="IPR000086">
    <property type="entry name" value="NUDIX_hydrolase_dom"/>
</dbReference>
<evidence type="ECO:0000313" key="7">
    <source>
        <dbReference type="EMBL" id="CAG6391477.1"/>
    </source>
</evidence>
<keyword evidence="4" id="KW-0460">Magnesium</keyword>
<accession>A0A9W4DJS4</accession>
<protein>
    <submittedName>
        <fullName evidence="7">NUDIX hydrolase</fullName>
    </submittedName>
</protein>
<dbReference type="PROSITE" id="PS00893">
    <property type="entry name" value="NUDIX_BOX"/>
    <property type="match status" value="1"/>
</dbReference>
<dbReference type="PANTHER" id="PTHR43046">
    <property type="entry name" value="GDP-MANNOSE MANNOSYL HYDROLASE"/>
    <property type="match status" value="1"/>
</dbReference>
<reference evidence="7" key="1">
    <citation type="submission" date="2021-05" db="EMBL/GenBank/DDBJ databases">
        <authorList>
            <person name="Arsene-Ploetze F."/>
        </authorList>
    </citation>
    <scope>NUCLEOTIDE SEQUENCE</scope>
    <source>
        <strain evidence="7">DSM 42138</strain>
    </source>
</reference>
<evidence type="ECO:0000313" key="8">
    <source>
        <dbReference type="Proteomes" id="UP001152519"/>
    </source>
</evidence>
<evidence type="ECO:0000259" key="6">
    <source>
        <dbReference type="PROSITE" id="PS51462"/>
    </source>
</evidence>
<dbReference type="EMBL" id="CAJSLV010000024">
    <property type="protein sequence ID" value="CAG6391477.1"/>
    <property type="molecule type" value="Genomic_DNA"/>
</dbReference>
<dbReference type="InterPro" id="IPR020084">
    <property type="entry name" value="NUDIX_hydrolase_CS"/>
</dbReference>
<dbReference type="SUPFAM" id="SSF55811">
    <property type="entry name" value="Nudix"/>
    <property type="match status" value="1"/>
</dbReference>
<dbReference type="RefSeq" id="WP_251485149.1">
    <property type="nucleotide sequence ID" value="NZ_CAJSLV010000024.1"/>
</dbReference>
<dbReference type="Pfam" id="PF00293">
    <property type="entry name" value="NUDIX"/>
    <property type="match status" value="1"/>
</dbReference>
<comment type="similarity">
    <text evidence="2 5">Belongs to the Nudix hydrolase family.</text>
</comment>
<evidence type="ECO:0000256" key="5">
    <source>
        <dbReference type="RuleBase" id="RU003476"/>
    </source>
</evidence>
<evidence type="ECO:0000256" key="3">
    <source>
        <dbReference type="ARBA" id="ARBA00022801"/>
    </source>
</evidence>
<comment type="caution">
    <text evidence="7">The sequence shown here is derived from an EMBL/GenBank/DDBJ whole genome shotgun (WGS) entry which is preliminary data.</text>
</comment>
<dbReference type="CDD" id="cd04685">
    <property type="entry name" value="NUDIX_Hydrolase"/>
    <property type="match status" value="1"/>
</dbReference>
<name>A0A9W4DJS4_9ACTN</name>
<dbReference type="Proteomes" id="UP001152519">
    <property type="component" value="Unassembled WGS sequence"/>
</dbReference>
<evidence type="ECO:0000256" key="1">
    <source>
        <dbReference type="ARBA" id="ARBA00001946"/>
    </source>
</evidence>
<gene>
    <name evidence="7" type="ORF">SCOCK_120113</name>
</gene>
<keyword evidence="8" id="KW-1185">Reference proteome</keyword>
<dbReference type="PRINTS" id="PR00502">
    <property type="entry name" value="NUDIXFAMILY"/>
</dbReference>
<dbReference type="GO" id="GO:0016787">
    <property type="term" value="F:hydrolase activity"/>
    <property type="evidence" value="ECO:0007669"/>
    <property type="project" value="UniProtKB-KW"/>
</dbReference>